<evidence type="ECO:0000256" key="1">
    <source>
        <dbReference type="SAM" id="MobiDB-lite"/>
    </source>
</evidence>
<sequence>MENAWHPVVYSSTNVPVYYEHIPIQPFHHASSPLYMPYHRYARSATCMYGTGKCKHPQAIKRNGQRHRLCEFHRQRANLNQLRLDRRRRRERKTPEDRHPASGSDDTSPRSIEDFHVYFGNPLPVYWSDVSKSDQEDMMTVHPDGLEEDCEVLFDAIAAIATIDVDALNLTVQSHFVQA</sequence>
<proteinExistence type="predicted"/>
<reference evidence="2" key="1">
    <citation type="submission" date="2019-03" db="EMBL/GenBank/DDBJ databases">
        <title>Long read genome sequence of the mycoparasitic Pythium oligandrum ATCC 38472 isolated from sugarbeet rhizosphere.</title>
        <authorList>
            <person name="Gaulin E."/>
        </authorList>
    </citation>
    <scope>NUCLEOTIDE SEQUENCE</scope>
    <source>
        <strain evidence="2">ATCC 38472_TT</strain>
    </source>
</reference>
<organism evidence="2 3">
    <name type="scientific">Pythium oligandrum</name>
    <name type="common">Mycoparasitic fungus</name>
    <dbReference type="NCBI Taxonomy" id="41045"/>
    <lineage>
        <taxon>Eukaryota</taxon>
        <taxon>Sar</taxon>
        <taxon>Stramenopiles</taxon>
        <taxon>Oomycota</taxon>
        <taxon>Peronosporomycetes</taxon>
        <taxon>Pythiales</taxon>
        <taxon>Pythiaceae</taxon>
        <taxon>Pythium</taxon>
    </lineage>
</organism>
<protein>
    <submittedName>
        <fullName evidence="2">Uncharacterized protein</fullName>
    </submittedName>
</protein>
<comment type="caution">
    <text evidence="2">The sequence shown here is derived from an EMBL/GenBank/DDBJ whole genome shotgun (WGS) entry which is preliminary data.</text>
</comment>
<dbReference type="EMBL" id="SPLM01000145">
    <property type="protein sequence ID" value="TMW56797.1"/>
    <property type="molecule type" value="Genomic_DNA"/>
</dbReference>
<gene>
    <name evidence="2" type="ORF">Poli38472_006807</name>
</gene>
<evidence type="ECO:0000313" key="2">
    <source>
        <dbReference type="EMBL" id="TMW56797.1"/>
    </source>
</evidence>
<name>A0A8K1C5B2_PYTOL</name>
<dbReference type="Proteomes" id="UP000794436">
    <property type="component" value="Unassembled WGS sequence"/>
</dbReference>
<feature type="region of interest" description="Disordered" evidence="1">
    <location>
        <begin position="81"/>
        <end position="110"/>
    </location>
</feature>
<accession>A0A8K1C5B2</accession>
<evidence type="ECO:0000313" key="3">
    <source>
        <dbReference type="Proteomes" id="UP000794436"/>
    </source>
</evidence>
<dbReference type="AlphaFoldDB" id="A0A8K1C5B2"/>
<keyword evidence="3" id="KW-1185">Reference proteome</keyword>